<dbReference type="RefSeq" id="WP_179424900.1">
    <property type="nucleotide sequence ID" value="NZ_JACBZP010000001.1"/>
</dbReference>
<feature type="region of interest" description="Disordered" evidence="1">
    <location>
        <begin position="77"/>
        <end position="118"/>
    </location>
</feature>
<feature type="transmembrane region" description="Helical" evidence="2">
    <location>
        <begin position="141"/>
        <end position="161"/>
    </location>
</feature>
<feature type="transmembrane region" description="Helical" evidence="2">
    <location>
        <begin position="6"/>
        <end position="23"/>
    </location>
</feature>
<comment type="caution">
    <text evidence="3">The sequence shown here is derived from an EMBL/GenBank/DDBJ whole genome shotgun (WGS) entry which is preliminary data.</text>
</comment>
<keyword evidence="4" id="KW-1185">Reference proteome</keyword>
<feature type="compositionally biased region" description="Basic and acidic residues" evidence="1">
    <location>
        <begin position="244"/>
        <end position="262"/>
    </location>
</feature>
<gene>
    <name evidence="3" type="ORF">BJY26_000196</name>
</gene>
<keyword evidence="2" id="KW-1133">Transmembrane helix</keyword>
<evidence type="ECO:0000256" key="2">
    <source>
        <dbReference type="SAM" id="Phobius"/>
    </source>
</evidence>
<sequence>MAASLIFIAILGLWLAGLLPHLVRRRTQIADSVRVDRLPETARVVGCDPHDRIGGTRSTAAILPTAAARTAANKDVRPMDGNQVDTLNANATPARPARPVRRTGAPRSGTPTSKADARALSEERAAARAAAKAKRVRIRRLGVGFVGLAAITVVSAVLALFSVVTWGIPLAALVLAVVDLFVLRAVHAGKPEQESSKQKAKPTAAAERTADAKPQAKPAAGPEAKGEDAVRAVRGRGQVRRVASSREADQHGSDQADSDQRAKTRSSVSMAANAFPEAGTFAASGRTAARATSTEDEPTQELHISESSVVRKRPAQAAKTATSSVSWSPVPVPRPKYLDAPKVERAEPRPLVVDASVHDKVEQPAEDTAASLSESEAKESAARQWVEEPGRRPEVEDAQPLTVNKTAAQVGRLDDVLQRRRAAGE</sequence>
<feature type="compositionally biased region" description="Basic and acidic residues" evidence="1">
    <location>
        <begin position="336"/>
        <end position="348"/>
    </location>
</feature>
<accession>A0A7Z0D1D1</accession>
<evidence type="ECO:0000256" key="1">
    <source>
        <dbReference type="SAM" id="MobiDB-lite"/>
    </source>
</evidence>
<feature type="compositionally biased region" description="Low complexity" evidence="1">
    <location>
        <begin position="278"/>
        <end position="292"/>
    </location>
</feature>
<reference evidence="3 4" key="1">
    <citation type="submission" date="2020-07" db="EMBL/GenBank/DDBJ databases">
        <title>Sequencing the genomes of 1000 actinobacteria strains.</title>
        <authorList>
            <person name="Klenk H.-P."/>
        </authorList>
    </citation>
    <scope>NUCLEOTIDE SEQUENCE [LARGE SCALE GENOMIC DNA]</scope>
    <source>
        <strain evidence="3 4">DSM 26341</strain>
    </source>
</reference>
<keyword evidence="2" id="KW-0812">Transmembrane</keyword>
<protein>
    <submittedName>
        <fullName evidence="3">Uncharacterized protein</fullName>
    </submittedName>
</protein>
<feature type="region of interest" description="Disordered" evidence="1">
    <location>
        <begin position="189"/>
        <end position="400"/>
    </location>
</feature>
<name>A0A7Z0D1D1_9MICO</name>
<dbReference type="Proteomes" id="UP000539111">
    <property type="component" value="Unassembled WGS sequence"/>
</dbReference>
<dbReference type="AlphaFoldDB" id="A0A7Z0D1D1"/>
<evidence type="ECO:0000313" key="4">
    <source>
        <dbReference type="Proteomes" id="UP000539111"/>
    </source>
</evidence>
<proteinExistence type="predicted"/>
<feature type="compositionally biased region" description="Basic and acidic residues" evidence="1">
    <location>
        <begin position="375"/>
        <end position="395"/>
    </location>
</feature>
<dbReference type="EMBL" id="JACBZP010000001">
    <property type="protein sequence ID" value="NYI65890.1"/>
    <property type="molecule type" value="Genomic_DNA"/>
</dbReference>
<keyword evidence="2" id="KW-0472">Membrane</keyword>
<evidence type="ECO:0000313" key="3">
    <source>
        <dbReference type="EMBL" id="NYI65890.1"/>
    </source>
</evidence>
<organism evidence="3 4">
    <name type="scientific">Spelaeicoccus albus</name>
    <dbReference type="NCBI Taxonomy" id="1280376"/>
    <lineage>
        <taxon>Bacteria</taxon>
        <taxon>Bacillati</taxon>
        <taxon>Actinomycetota</taxon>
        <taxon>Actinomycetes</taxon>
        <taxon>Micrococcales</taxon>
        <taxon>Brevibacteriaceae</taxon>
        <taxon>Spelaeicoccus</taxon>
    </lineage>
</organism>
<feature type="compositionally biased region" description="Low complexity" evidence="1">
    <location>
        <begin position="88"/>
        <end position="107"/>
    </location>
</feature>